<gene>
    <name evidence="7" type="ORF">A2209_03600</name>
</gene>
<protein>
    <submittedName>
        <fullName evidence="7">Uncharacterized protein</fullName>
    </submittedName>
</protein>
<evidence type="ECO:0000313" key="8">
    <source>
        <dbReference type="Proteomes" id="UP000178450"/>
    </source>
</evidence>
<dbReference type="Pfam" id="PF00213">
    <property type="entry name" value="OSCP"/>
    <property type="match status" value="1"/>
</dbReference>
<dbReference type="GO" id="GO:0046933">
    <property type="term" value="F:proton-transporting ATP synthase activity, rotational mechanism"/>
    <property type="evidence" value="ECO:0007669"/>
    <property type="project" value="InterPro"/>
</dbReference>
<dbReference type="Proteomes" id="UP000178450">
    <property type="component" value="Unassembled WGS sequence"/>
</dbReference>
<organism evidence="7 8">
    <name type="scientific">Candidatus Roizmanbacteria bacterium RIFOXYA1_FULL_41_12</name>
    <dbReference type="NCBI Taxonomy" id="1802082"/>
    <lineage>
        <taxon>Bacteria</taxon>
        <taxon>Candidatus Roizmaniibacteriota</taxon>
    </lineage>
</organism>
<dbReference type="InterPro" id="IPR000711">
    <property type="entry name" value="ATPase_OSCP/dsu"/>
</dbReference>
<dbReference type="EMBL" id="MGBG01000018">
    <property type="protein sequence ID" value="OGK64647.1"/>
    <property type="molecule type" value="Genomic_DNA"/>
</dbReference>
<accession>A0A1F7K9V4</accession>
<keyword evidence="2" id="KW-0813">Transport</keyword>
<evidence type="ECO:0000256" key="1">
    <source>
        <dbReference type="ARBA" id="ARBA00004370"/>
    </source>
</evidence>
<comment type="subcellular location">
    <subcellularLocation>
        <location evidence="1">Membrane</location>
    </subcellularLocation>
</comment>
<name>A0A1F7K9V4_9BACT</name>
<dbReference type="PRINTS" id="PR00125">
    <property type="entry name" value="ATPASEDELTA"/>
</dbReference>
<dbReference type="GO" id="GO:0016020">
    <property type="term" value="C:membrane"/>
    <property type="evidence" value="ECO:0007669"/>
    <property type="project" value="UniProtKB-SubCell"/>
</dbReference>
<keyword evidence="5" id="KW-0472">Membrane</keyword>
<proteinExistence type="predicted"/>
<comment type="caution">
    <text evidence="7">The sequence shown here is derived from an EMBL/GenBank/DDBJ whole genome shotgun (WGS) entry which is preliminary data.</text>
</comment>
<keyword evidence="3" id="KW-0375">Hydrogen ion transport</keyword>
<dbReference type="AlphaFoldDB" id="A0A1F7K9V4"/>
<keyword evidence="6" id="KW-0066">ATP synthesis</keyword>
<reference evidence="7 8" key="1">
    <citation type="journal article" date="2016" name="Nat. Commun.">
        <title>Thousands of microbial genomes shed light on interconnected biogeochemical processes in an aquifer system.</title>
        <authorList>
            <person name="Anantharaman K."/>
            <person name="Brown C.T."/>
            <person name="Hug L.A."/>
            <person name="Sharon I."/>
            <person name="Castelle C.J."/>
            <person name="Probst A.J."/>
            <person name="Thomas B.C."/>
            <person name="Singh A."/>
            <person name="Wilkins M.J."/>
            <person name="Karaoz U."/>
            <person name="Brodie E.L."/>
            <person name="Williams K.H."/>
            <person name="Hubbard S.S."/>
            <person name="Banfield J.F."/>
        </authorList>
    </citation>
    <scope>NUCLEOTIDE SEQUENCE [LARGE SCALE GENOMIC DNA]</scope>
</reference>
<evidence type="ECO:0000313" key="7">
    <source>
        <dbReference type="EMBL" id="OGK64647.1"/>
    </source>
</evidence>
<evidence type="ECO:0000256" key="6">
    <source>
        <dbReference type="ARBA" id="ARBA00023310"/>
    </source>
</evidence>
<sequence>MPTKTLTIISTYQLSEAEIKTILTSLGLQKSATLLVDNQIDKGIIAGIVIKYNDYYLDLSLKNKLREIVGNLS</sequence>
<evidence type="ECO:0000256" key="4">
    <source>
        <dbReference type="ARBA" id="ARBA00023065"/>
    </source>
</evidence>
<keyword evidence="4" id="KW-0406">Ion transport</keyword>
<evidence type="ECO:0000256" key="5">
    <source>
        <dbReference type="ARBA" id="ARBA00023136"/>
    </source>
</evidence>
<evidence type="ECO:0000256" key="2">
    <source>
        <dbReference type="ARBA" id="ARBA00022448"/>
    </source>
</evidence>
<evidence type="ECO:0000256" key="3">
    <source>
        <dbReference type="ARBA" id="ARBA00022781"/>
    </source>
</evidence>